<evidence type="ECO:0000256" key="5">
    <source>
        <dbReference type="ARBA" id="ARBA00023049"/>
    </source>
</evidence>
<accession>A0ABT2D0M3</accession>
<dbReference type="Proteomes" id="UP001204621">
    <property type="component" value="Unassembled WGS sequence"/>
</dbReference>
<protein>
    <submittedName>
        <fullName evidence="8">ThiF family adenylyltransferase</fullName>
    </submittedName>
</protein>
<evidence type="ECO:0000256" key="2">
    <source>
        <dbReference type="ARBA" id="ARBA00022723"/>
    </source>
</evidence>
<evidence type="ECO:0000256" key="1">
    <source>
        <dbReference type="ARBA" id="ARBA00022670"/>
    </source>
</evidence>
<evidence type="ECO:0000259" key="7">
    <source>
        <dbReference type="Pfam" id="PF14464"/>
    </source>
</evidence>
<dbReference type="SUPFAM" id="SSF69572">
    <property type="entry name" value="Activating enzymes of the ubiquitin-like proteins"/>
    <property type="match status" value="1"/>
</dbReference>
<dbReference type="InterPro" id="IPR000594">
    <property type="entry name" value="ThiF_NAD_FAD-bd"/>
</dbReference>
<dbReference type="CDD" id="cd01483">
    <property type="entry name" value="E1_enzyme_family"/>
    <property type="match status" value="1"/>
</dbReference>
<evidence type="ECO:0000313" key="9">
    <source>
        <dbReference type="Proteomes" id="UP001204621"/>
    </source>
</evidence>
<name>A0ABT2D0M3_9BURK</name>
<keyword evidence="5" id="KW-0482">Metalloprotease</keyword>
<keyword evidence="9" id="KW-1185">Reference proteome</keyword>
<feature type="domain" description="JAB" evidence="7">
    <location>
        <begin position="16"/>
        <end position="114"/>
    </location>
</feature>
<evidence type="ECO:0000313" key="8">
    <source>
        <dbReference type="EMBL" id="MCS0659773.1"/>
    </source>
</evidence>
<dbReference type="Pfam" id="PF14464">
    <property type="entry name" value="Prok-JAB"/>
    <property type="match status" value="1"/>
</dbReference>
<dbReference type="PANTHER" id="PTHR43267:SF1">
    <property type="entry name" value="TRNA THREONYLCARBAMOYLADENOSINE DEHYDRATASE"/>
    <property type="match status" value="1"/>
</dbReference>
<proteinExistence type="predicted"/>
<dbReference type="PANTHER" id="PTHR43267">
    <property type="entry name" value="TRNA THREONYLCARBAMOYLADENOSINE DEHYDRATASE"/>
    <property type="match status" value="1"/>
</dbReference>
<dbReference type="GO" id="GO:0016779">
    <property type="term" value="F:nucleotidyltransferase activity"/>
    <property type="evidence" value="ECO:0007669"/>
    <property type="project" value="UniProtKB-KW"/>
</dbReference>
<keyword evidence="3" id="KW-0378">Hydrolase</keyword>
<keyword evidence="1" id="KW-0645">Protease</keyword>
<evidence type="ECO:0000259" key="6">
    <source>
        <dbReference type="Pfam" id="PF00899"/>
    </source>
</evidence>
<dbReference type="Gene3D" id="3.40.50.720">
    <property type="entry name" value="NAD(P)-binding Rossmann-like Domain"/>
    <property type="match status" value="1"/>
</dbReference>
<sequence>MIARSSLVLTAPQHASLKRHLFPGDGKEAAAVLLCTRVEAAGIKLLVRDFILVPYAACERESNFLTWSGDYLENALDLADEDDLSIVLLHSHPCGLFEFSLADDRSDAQVMPAVFAGRSKRHIGESCHGSAIMVEHGAIRARLYDVNHRFSPVDLVAVYGDDLHYFWNPDRYPPLAVRRPLAFSDAMRTELSRLSACVVGVSGTGSIVAEQLARIGFGNIMLVDFDRIELKNLNRILNSSIADAEARRLKVEVIAEAILRYRCDVRVTSIPSGIGCADAIKAAAGADVLFSCVDSDGGRQICDLMSSAFLQPLFDVGVTIPVQTTGAGPSILDVVGRVDYVWPGGSTLGDRKVFTPASLAAEYLARADVASHSARVKEGYMPGSLEEAPSVISLNMRAASACVMEFIARAYPFRHDPNVQRARTVFSLAACEEEYSSEDGFSKTANDGLARGFKRPLLGLPILED</sequence>
<keyword evidence="8" id="KW-0808">Transferase</keyword>
<dbReference type="InterPro" id="IPR028090">
    <property type="entry name" value="JAB_dom_prok"/>
</dbReference>
<evidence type="ECO:0000256" key="4">
    <source>
        <dbReference type="ARBA" id="ARBA00022833"/>
    </source>
</evidence>
<reference evidence="8 9" key="1">
    <citation type="submission" date="2022-08" db="EMBL/GenBank/DDBJ databases">
        <title>Reclassification of Massilia species as members of the genera Telluria, Duganella, Pseudoduganella, Mokoshia gen. nov. and Zemynaea gen. nov. using orthogonal and non-orthogonal genome-based approaches.</title>
        <authorList>
            <person name="Bowman J.P."/>
        </authorList>
    </citation>
    <scope>NUCLEOTIDE SEQUENCE [LARGE SCALE GENOMIC DNA]</scope>
    <source>
        <strain evidence="8 9">JCM 31606</strain>
    </source>
</reference>
<dbReference type="EMBL" id="JANUGU010000006">
    <property type="protein sequence ID" value="MCS0659773.1"/>
    <property type="molecule type" value="Genomic_DNA"/>
</dbReference>
<organism evidence="8 9">
    <name type="scientific">Massilia terrae</name>
    <dbReference type="NCBI Taxonomy" id="1811224"/>
    <lineage>
        <taxon>Bacteria</taxon>
        <taxon>Pseudomonadati</taxon>
        <taxon>Pseudomonadota</taxon>
        <taxon>Betaproteobacteria</taxon>
        <taxon>Burkholderiales</taxon>
        <taxon>Oxalobacteraceae</taxon>
        <taxon>Telluria group</taxon>
        <taxon>Massilia</taxon>
    </lineage>
</organism>
<dbReference type="InterPro" id="IPR035985">
    <property type="entry name" value="Ubiquitin-activating_enz"/>
</dbReference>
<dbReference type="RefSeq" id="WP_258812968.1">
    <property type="nucleotide sequence ID" value="NZ_JANUGU010000006.1"/>
</dbReference>
<evidence type="ECO:0000256" key="3">
    <source>
        <dbReference type="ARBA" id="ARBA00022801"/>
    </source>
</evidence>
<comment type="caution">
    <text evidence="8">The sequence shown here is derived from an EMBL/GenBank/DDBJ whole genome shotgun (WGS) entry which is preliminary data.</text>
</comment>
<keyword evidence="2" id="KW-0479">Metal-binding</keyword>
<dbReference type="Pfam" id="PF00899">
    <property type="entry name" value="ThiF"/>
    <property type="match status" value="1"/>
</dbReference>
<gene>
    <name evidence="8" type="ORF">NX778_17005</name>
</gene>
<keyword evidence="4" id="KW-0862">Zinc</keyword>
<dbReference type="InterPro" id="IPR045886">
    <property type="entry name" value="ThiF/MoeB/HesA"/>
</dbReference>
<feature type="domain" description="THIF-type NAD/FAD binding fold" evidence="6">
    <location>
        <begin position="183"/>
        <end position="318"/>
    </location>
</feature>
<keyword evidence="8" id="KW-0548">Nucleotidyltransferase</keyword>